<dbReference type="PROSITE" id="PS51199">
    <property type="entry name" value="SF4_HELICASE"/>
    <property type="match status" value="1"/>
</dbReference>
<dbReference type="GO" id="GO:0005829">
    <property type="term" value="C:cytosol"/>
    <property type="evidence" value="ECO:0007669"/>
    <property type="project" value="TreeGrafter"/>
</dbReference>
<dbReference type="Proteomes" id="UP000824164">
    <property type="component" value="Unassembled WGS sequence"/>
</dbReference>
<dbReference type="AlphaFoldDB" id="A0A9D1KXX9"/>
<protein>
    <recommendedName>
        <fullName evidence="1">SF4 helicase domain-containing protein</fullName>
    </recommendedName>
</protein>
<name>A0A9D1KXX9_9FIRM</name>
<accession>A0A9D1KXX9</accession>
<comment type="caution">
    <text evidence="2">The sequence shown here is derived from an EMBL/GenBank/DDBJ whole genome shotgun (WGS) entry which is preliminary data.</text>
</comment>
<dbReference type="PANTHER" id="PTHR30153">
    <property type="entry name" value="REPLICATIVE DNA HELICASE DNAB"/>
    <property type="match status" value="1"/>
</dbReference>
<evidence type="ECO:0000313" key="3">
    <source>
        <dbReference type="Proteomes" id="UP000824164"/>
    </source>
</evidence>
<reference evidence="2" key="2">
    <citation type="journal article" date="2021" name="PeerJ">
        <title>Extensive microbial diversity within the chicken gut microbiome revealed by metagenomics and culture.</title>
        <authorList>
            <person name="Gilroy R."/>
            <person name="Ravi A."/>
            <person name="Getino M."/>
            <person name="Pursley I."/>
            <person name="Horton D.L."/>
            <person name="Alikhan N.F."/>
            <person name="Baker D."/>
            <person name="Gharbi K."/>
            <person name="Hall N."/>
            <person name="Watson M."/>
            <person name="Adriaenssens E.M."/>
            <person name="Foster-Nyarko E."/>
            <person name="Jarju S."/>
            <person name="Secka A."/>
            <person name="Antonio M."/>
            <person name="Oren A."/>
            <person name="Chaudhuri R.R."/>
            <person name="La Ragione R."/>
            <person name="Hildebrand F."/>
            <person name="Pallen M.J."/>
        </authorList>
    </citation>
    <scope>NUCLEOTIDE SEQUENCE</scope>
    <source>
        <strain evidence="2">CHK187-14744</strain>
    </source>
</reference>
<dbReference type="EMBL" id="DVLT01000048">
    <property type="protein sequence ID" value="HIU03184.1"/>
    <property type="molecule type" value="Genomic_DNA"/>
</dbReference>
<proteinExistence type="predicted"/>
<dbReference type="GO" id="GO:0005524">
    <property type="term" value="F:ATP binding"/>
    <property type="evidence" value="ECO:0007669"/>
    <property type="project" value="InterPro"/>
</dbReference>
<gene>
    <name evidence="2" type="ORF">IAB63_08040</name>
</gene>
<evidence type="ECO:0000259" key="1">
    <source>
        <dbReference type="PROSITE" id="PS51199"/>
    </source>
</evidence>
<reference evidence="2" key="1">
    <citation type="submission" date="2020-10" db="EMBL/GenBank/DDBJ databases">
        <authorList>
            <person name="Gilroy R."/>
        </authorList>
    </citation>
    <scope>NUCLEOTIDE SEQUENCE</scope>
    <source>
        <strain evidence="2">CHK187-14744</strain>
    </source>
</reference>
<dbReference type="PANTHER" id="PTHR30153:SF2">
    <property type="entry name" value="REPLICATIVE DNA HELICASE"/>
    <property type="match status" value="1"/>
</dbReference>
<dbReference type="Gene3D" id="3.40.50.300">
    <property type="entry name" value="P-loop containing nucleotide triphosphate hydrolases"/>
    <property type="match status" value="1"/>
</dbReference>
<feature type="domain" description="SF4 helicase" evidence="1">
    <location>
        <begin position="25"/>
        <end position="312"/>
    </location>
</feature>
<dbReference type="InterPro" id="IPR007694">
    <property type="entry name" value="DNA_helicase_DnaB-like_C"/>
</dbReference>
<dbReference type="Pfam" id="PF03796">
    <property type="entry name" value="DnaB_C"/>
    <property type="match status" value="1"/>
</dbReference>
<dbReference type="GO" id="GO:0003678">
    <property type="term" value="F:DNA helicase activity"/>
    <property type="evidence" value="ECO:0007669"/>
    <property type="project" value="InterPro"/>
</dbReference>
<organism evidence="2 3">
    <name type="scientific">Candidatus Onthocola gallistercoris</name>
    <dbReference type="NCBI Taxonomy" id="2840876"/>
    <lineage>
        <taxon>Bacteria</taxon>
        <taxon>Bacillati</taxon>
        <taxon>Bacillota</taxon>
        <taxon>Bacilli</taxon>
        <taxon>Candidatus Onthocola</taxon>
    </lineage>
</organism>
<dbReference type="GO" id="GO:0006260">
    <property type="term" value="P:DNA replication"/>
    <property type="evidence" value="ECO:0007669"/>
    <property type="project" value="InterPro"/>
</dbReference>
<dbReference type="SUPFAM" id="SSF52540">
    <property type="entry name" value="P-loop containing nucleoside triphosphate hydrolases"/>
    <property type="match status" value="1"/>
</dbReference>
<dbReference type="InterPro" id="IPR027417">
    <property type="entry name" value="P-loop_NTPase"/>
</dbReference>
<sequence length="327" mass="36968">MEKNTPVSLTSLQETVRLFDRKHMNTLQIRRYPTGMRRLDRALGGGISAGMYILGAIPNLGKSTFALQIAQNLSASGIPVLFFSMEMTKNRIASKAISRQLFKNGSPVRYSSDMLLNQNTFIDPEAWAQIDRARQEVQEETKNLYVIERTEHIGSGEDIVRICEQYMDELGPDKKPVVMVDYLQILSGRKDRDFVSDRAIVDNNIRVLTMLATRKKLPVVVISAFNRSNYMSEVSMEAFKESGAIEYSADVILGMQLGRVGSDGFDLNAEKARNPRDIQIVILKQRYGKSGNTLSFRYYPANDYFEEAEGNTGTDDFFPELPGRFLD</sequence>
<evidence type="ECO:0000313" key="2">
    <source>
        <dbReference type="EMBL" id="HIU03184.1"/>
    </source>
</evidence>